<dbReference type="STRING" id="1666911.HLUCCA11_16055"/>
<dbReference type="InterPro" id="IPR036412">
    <property type="entry name" value="HAD-like_sf"/>
</dbReference>
<dbReference type="SFLD" id="SFLDS00003">
    <property type="entry name" value="Haloacid_Dehalogenase"/>
    <property type="match status" value="1"/>
</dbReference>
<name>A0A0P8DD52_9CYAN</name>
<dbReference type="EC" id="3.1.3.18" evidence="1"/>
<dbReference type="InterPro" id="IPR050155">
    <property type="entry name" value="HAD-like_hydrolase_sf"/>
</dbReference>
<gene>
    <name evidence="1" type="primary">gph-2</name>
    <name evidence="1" type="ORF">HLUCCA11_16055</name>
</gene>
<dbReference type="EMBL" id="LJZR01000023">
    <property type="protein sequence ID" value="KPQ34102.1"/>
    <property type="molecule type" value="Genomic_DNA"/>
</dbReference>
<comment type="caution">
    <text evidence="1">The sequence shown here is derived from an EMBL/GenBank/DDBJ whole genome shotgun (WGS) entry which is preliminary data.</text>
</comment>
<dbReference type="GO" id="GO:0008967">
    <property type="term" value="F:phosphoglycolate phosphatase activity"/>
    <property type="evidence" value="ECO:0007669"/>
    <property type="project" value="UniProtKB-EC"/>
</dbReference>
<protein>
    <submittedName>
        <fullName evidence="1">Phosphoglycolate phosphatase</fullName>
        <ecNumber evidence="1">3.1.3.18</ecNumber>
    </submittedName>
</protein>
<sequence length="257" mass="27331">MAIIKCQGHCFEDIQAVIFDKDGTLANVEPYLRLVGEARSHCIEAQVPRLYLPVMQALGIDENGIDPTGLMAVGSREENKIATAAYVAAAGYGWTSALAMVEKAFLQAQTQLPAKVTQTPLLEGGTALLQRLKSVGVKVGIASADTHEEVAAFVNYNRLNSVSWYCGISAGKLAKTHPNFLAFACEAMNIDCSATLIIGDSASDLQLSRQGGAGFLGMTGGWQREFAINLLEDVPSDGGANAAIAFVNRLSQVECFD</sequence>
<proteinExistence type="predicted"/>
<dbReference type="PANTHER" id="PTHR43434">
    <property type="entry name" value="PHOSPHOGLYCOLATE PHOSPHATASE"/>
    <property type="match status" value="1"/>
</dbReference>
<dbReference type="Pfam" id="PF00702">
    <property type="entry name" value="Hydrolase"/>
    <property type="match status" value="1"/>
</dbReference>
<dbReference type="CDD" id="cd01427">
    <property type="entry name" value="HAD_like"/>
    <property type="match status" value="1"/>
</dbReference>
<dbReference type="Gene3D" id="3.40.50.1000">
    <property type="entry name" value="HAD superfamily/HAD-like"/>
    <property type="match status" value="1"/>
</dbReference>
<dbReference type="Gene3D" id="1.10.150.240">
    <property type="entry name" value="Putative phosphatase, domain 2"/>
    <property type="match status" value="1"/>
</dbReference>
<dbReference type="SFLD" id="SFLDG01129">
    <property type="entry name" value="C1.5:_HAD__Beta-PGM__Phosphata"/>
    <property type="match status" value="1"/>
</dbReference>
<evidence type="ECO:0000313" key="1">
    <source>
        <dbReference type="EMBL" id="KPQ34102.1"/>
    </source>
</evidence>
<reference evidence="1 2" key="1">
    <citation type="submission" date="2015-09" db="EMBL/GenBank/DDBJ databases">
        <title>Identification and resolution of microdiversity through metagenomic sequencing of parallel consortia.</title>
        <authorList>
            <person name="Nelson W.C."/>
            <person name="Romine M.F."/>
            <person name="Lindemann S.R."/>
        </authorList>
    </citation>
    <scope>NUCLEOTIDE SEQUENCE [LARGE SCALE GENOMIC DNA]</scope>
    <source>
        <strain evidence="1">Ana</strain>
    </source>
</reference>
<organism evidence="1 2">
    <name type="scientific">Phormidesmis priestleyi Ana</name>
    <dbReference type="NCBI Taxonomy" id="1666911"/>
    <lineage>
        <taxon>Bacteria</taxon>
        <taxon>Bacillati</taxon>
        <taxon>Cyanobacteriota</taxon>
        <taxon>Cyanophyceae</taxon>
        <taxon>Leptolyngbyales</taxon>
        <taxon>Leptolyngbyaceae</taxon>
        <taxon>Phormidesmis</taxon>
    </lineage>
</organism>
<evidence type="ECO:0000313" key="2">
    <source>
        <dbReference type="Proteomes" id="UP000050465"/>
    </source>
</evidence>
<keyword evidence="1" id="KW-0378">Hydrolase</keyword>
<dbReference type="Proteomes" id="UP000050465">
    <property type="component" value="Unassembled WGS sequence"/>
</dbReference>
<dbReference type="InterPro" id="IPR023214">
    <property type="entry name" value="HAD_sf"/>
</dbReference>
<dbReference type="SUPFAM" id="SSF56784">
    <property type="entry name" value="HAD-like"/>
    <property type="match status" value="1"/>
</dbReference>
<dbReference type="PANTHER" id="PTHR43434:SF1">
    <property type="entry name" value="PHOSPHOGLYCOLATE PHOSPHATASE"/>
    <property type="match status" value="1"/>
</dbReference>
<dbReference type="InterPro" id="IPR023198">
    <property type="entry name" value="PGP-like_dom2"/>
</dbReference>
<dbReference type="GO" id="GO:0006281">
    <property type="term" value="P:DNA repair"/>
    <property type="evidence" value="ECO:0007669"/>
    <property type="project" value="TreeGrafter"/>
</dbReference>
<dbReference type="AlphaFoldDB" id="A0A0P8DD52"/>
<accession>A0A0P8DD52</accession>
<dbReference type="GO" id="GO:0005829">
    <property type="term" value="C:cytosol"/>
    <property type="evidence" value="ECO:0007669"/>
    <property type="project" value="TreeGrafter"/>
</dbReference>